<dbReference type="Proteomes" id="UP001321825">
    <property type="component" value="Chromosome"/>
</dbReference>
<evidence type="ECO:0000256" key="7">
    <source>
        <dbReference type="ARBA" id="ARBA00022723"/>
    </source>
</evidence>
<evidence type="ECO:0000259" key="13">
    <source>
        <dbReference type="Pfam" id="PF02879"/>
    </source>
</evidence>
<dbReference type="Gene3D" id="3.40.120.10">
    <property type="entry name" value="Alpha-D-Glucose-1,6-Bisphosphate, subunit A, domain 3"/>
    <property type="match status" value="3"/>
</dbReference>
<evidence type="ECO:0000256" key="11">
    <source>
        <dbReference type="SAM" id="Phobius"/>
    </source>
</evidence>
<proteinExistence type="inferred from homology"/>
<keyword evidence="9 15" id="KW-0413">Isomerase</keyword>
<dbReference type="InterPro" id="IPR016055">
    <property type="entry name" value="A-D-PHexomutase_a/b/a-I/II/III"/>
</dbReference>
<dbReference type="Pfam" id="PF02880">
    <property type="entry name" value="PGM_PMM_III"/>
    <property type="match status" value="1"/>
</dbReference>
<dbReference type="InterPro" id="IPR036900">
    <property type="entry name" value="A-D-PHexomutase_C_sf"/>
</dbReference>
<feature type="domain" description="Alpha-D-phosphohexomutase alpha/beta/alpha" evidence="13">
    <location>
        <begin position="496"/>
        <end position="586"/>
    </location>
</feature>
<evidence type="ECO:0000256" key="1">
    <source>
        <dbReference type="ARBA" id="ARBA00000586"/>
    </source>
</evidence>
<dbReference type="KEGG" id="mcau:MIT9_P2259"/>
<protein>
    <recommendedName>
        <fullName evidence="5">phosphomannomutase</fullName>
        <ecNumber evidence="5">5.4.2.8</ecNumber>
    </recommendedName>
</protein>
<feature type="compositionally biased region" description="Polar residues" evidence="10">
    <location>
        <begin position="319"/>
        <end position="334"/>
    </location>
</feature>
<evidence type="ECO:0000259" key="12">
    <source>
        <dbReference type="Pfam" id="PF02878"/>
    </source>
</evidence>
<evidence type="ECO:0000256" key="2">
    <source>
        <dbReference type="ARBA" id="ARBA00001946"/>
    </source>
</evidence>
<keyword evidence="11" id="KW-1133">Transmembrane helix</keyword>
<evidence type="ECO:0000256" key="5">
    <source>
        <dbReference type="ARBA" id="ARBA00012730"/>
    </source>
</evidence>
<dbReference type="PRINTS" id="PR00509">
    <property type="entry name" value="PGMPMM"/>
</dbReference>
<feature type="region of interest" description="Disordered" evidence="10">
    <location>
        <begin position="311"/>
        <end position="336"/>
    </location>
</feature>
<name>A0AAU9CRT1_9GAMM</name>
<dbReference type="Pfam" id="PF02878">
    <property type="entry name" value="PGM_PMM_I"/>
    <property type="match status" value="1"/>
</dbReference>
<sequence>MSLARWLIVLLVVAVLALTLAVGGVYVLSWRQAQEDRASHWAAYAKAVAAQVGARAEGMQQLVDALARDPRWETELVQQPWEAIEVRLQRMLPDALWVRLLPAGSDAGQGALSFADLDLAQRAVSATPPLAMHGLGTPERHLALARAIRSGDQVLAVLLVALDPKWLQRALTPPPAGAYALMQGQAMLAFRGDIALKAMKPGSRFPVVGTEWEVVYWPVWTAPNPVYALAFWGVAMAVIALIGYLGWRWITRSLQADVDILLRFIDDWRLGKRQEFYPLKAKELQPLIDRLLLLSPPVDRVELKEEDEALRREVERKTQTNSTTGEASADSTGSGDVAVSETTIHVPAKRVFQPCDLRAPFAELPVEAFQALGQAIGTEIQAQGEQAVVVGRDRREGSEALAAALIEGLRASGRDVIDLDAVPAPLVHFGCHYLNVRSGLVVTGGSCPLEYGGLKLTIAGERWSGKRLAELRQRLAEGQFASGMGQVESRDLLADYIGAVMDDVQLGRPLKVIVDLGIGTVGETVTALLRTLGCEVEEIRSEGLFDPARQGALAALGQRVAADAEAELGLAFDADGDRLAVVDARGRWVPADRVLMLLAGDVLSREPGSDIVVDTECSRHASRYVVQHGGRPVTASPLPCRLQAKLQESGAALGGGFSGHLWFRERWIGSDDAIYGAARLVEVLSADPLASDELFAELSQSVVSPYLETPLESLEETERTLKLLQQTADRCFDDAKVDASFGVRIDFASGWGAVRAAYARPALQFRFEADDTVALERIQGRFRDWFETIELALPLPFDQIAPRKPPPSGVGISGAL</sequence>
<evidence type="ECO:0000313" key="16">
    <source>
        <dbReference type="Proteomes" id="UP001321825"/>
    </source>
</evidence>
<evidence type="ECO:0000256" key="4">
    <source>
        <dbReference type="ARBA" id="ARBA00010231"/>
    </source>
</evidence>
<dbReference type="GO" id="GO:0004615">
    <property type="term" value="F:phosphomannomutase activity"/>
    <property type="evidence" value="ECO:0007669"/>
    <property type="project" value="UniProtKB-EC"/>
</dbReference>
<evidence type="ECO:0000313" key="15">
    <source>
        <dbReference type="EMBL" id="BCX82673.1"/>
    </source>
</evidence>
<dbReference type="PANTHER" id="PTHR43771">
    <property type="entry name" value="PHOSPHOMANNOMUTASE"/>
    <property type="match status" value="1"/>
</dbReference>
<keyword evidence="8" id="KW-0460">Magnesium</keyword>
<keyword evidence="7" id="KW-0479">Metal-binding</keyword>
<keyword evidence="11" id="KW-0812">Transmembrane</keyword>
<evidence type="ECO:0000256" key="9">
    <source>
        <dbReference type="ARBA" id="ARBA00023235"/>
    </source>
</evidence>
<feature type="domain" description="Alpha-D-phosphohexomutase alpha/beta/alpha" evidence="14">
    <location>
        <begin position="591"/>
        <end position="697"/>
    </location>
</feature>
<evidence type="ECO:0000256" key="10">
    <source>
        <dbReference type="SAM" id="MobiDB-lite"/>
    </source>
</evidence>
<keyword evidence="11" id="KW-0472">Membrane</keyword>
<dbReference type="GO" id="GO:0046872">
    <property type="term" value="F:metal ion binding"/>
    <property type="evidence" value="ECO:0007669"/>
    <property type="project" value="UniProtKB-KW"/>
</dbReference>
<dbReference type="Gene3D" id="3.30.310.50">
    <property type="entry name" value="Alpha-D-phosphohexomutase, C-terminal domain"/>
    <property type="match status" value="1"/>
</dbReference>
<dbReference type="SUPFAM" id="SSF53738">
    <property type="entry name" value="Phosphoglucomutase, first 3 domains"/>
    <property type="match status" value="3"/>
</dbReference>
<feature type="domain" description="Alpha-D-phosphohexomutase alpha/beta/alpha" evidence="12">
    <location>
        <begin position="355"/>
        <end position="478"/>
    </location>
</feature>
<comment type="cofactor">
    <cofactor evidence="2">
        <name>Mg(2+)</name>
        <dbReference type="ChEBI" id="CHEBI:18420"/>
    </cofactor>
</comment>
<dbReference type="EMBL" id="AP024714">
    <property type="protein sequence ID" value="BCX82673.1"/>
    <property type="molecule type" value="Genomic_DNA"/>
</dbReference>
<dbReference type="InterPro" id="IPR005846">
    <property type="entry name" value="A-D-PHexomutase_a/b/a-III"/>
</dbReference>
<dbReference type="RefSeq" id="WP_317705063.1">
    <property type="nucleotide sequence ID" value="NZ_AP024714.1"/>
</dbReference>
<comment type="catalytic activity">
    <reaction evidence="1">
        <text>alpha-D-mannose 1-phosphate = D-mannose 6-phosphate</text>
        <dbReference type="Rhea" id="RHEA:11140"/>
        <dbReference type="ChEBI" id="CHEBI:58409"/>
        <dbReference type="ChEBI" id="CHEBI:58735"/>
        <dbReference type="EC" id="5.4.2.8"/>
    </reaction>
</comment>
<gene>
    <name evidence="15" type="ORF">MIT9_P2259</name>
</gene>
<dbReference type="InterPro" id="IPR005844">
    <property type="entry name" value="A-D-PHexomutase_a/b/a-I"/>
</dbReference>
<accession>A0AAU9CRT1</accession>
<keyword evidence="16" id="KW-1185">Reference proteome</keyword>
<dbReference type="InterPro" id="IPR005845">
    <property type="entry name" value="A-D-PHexomutase_a/b/a-II"/>
</dbReference>
<dbReference type="Pfam" id="PF02879">
    <property type="entry name" value="PGM_PMM_II"/>
    <property type="match status" value="1"/>
</dbReference>
<keyword evidence="6" id="KW-0597">Phosphoprotein</keyword>
<comment type="similarity">
    <text evidence="4">Belongs to the phosphohexose mutase family.</text>
</comment>
<evidence type="ECO:0000256" key="6">
    <source>
        <dbReference type="ARBA" id="ARBA00022553"/>
    </source>
</evidence>
<dbReference type="EC" id="5.4.2.8" evidence="5"/>
<organism evidence="15 16">
    <name type="scientific">Methylomarinovum caldicuralii</name>
    <dbReference type="NCBI Taxonomy" id="438856"/>
    <lineage>
        <taxon>Bacteria</taxon>
        <taxon>Pseudomonadati</taxon>
        <taxon>Pseudomonadota</taxon>
        <taxon>Gammaproteobacteria</taxon>
        <taxon>Methylococcales</taxon>
        <taxon>Methylothermaceae</taxon>
        <taxon>Methylomarinovum</taxon>
    </lineage>
</organism>
<dbReference type="SUPFAM" id="SSF55957">
    <property type="entry name" value="Phosphoglucomutase, C-terminal domain"/>
    <property type="match status" value="1"/>
</dbReference>
<dbReference type="AlphaFoldDB" id="A0AAU9CRT1"/>
<dbReference type="InterPro" id="IPR005841">
    <property type="entry name" value="Alpha-D-phosphohexomutase_SF"/>
</dbReference>
<comment type="pathway">
    <text evidence="3">Nucleotide-sugar biosynthesis; GDP-alpha-D-mannose biosynthesis; alpha-D-mannose 1-phosphate from D-fructose 6-phosphate: step 2/2.</text>
</comment>
<evidence type="ECO:0000256" key="3">
    <source>
        <dbReference type="ARBA" id="ARBA00004699"/>
    </source>
</evidence>
<evidence type="ECO:0000256" key="8">
    <source>
        <dbReference type="ARBA" id="ARBA00022842"/>
    </source>
</evidence>
<dbReference type="PANTHER" id="PTHR43771:SF2">
    <property type="entry name" value="PHOSPHOMANNOMUTASE_PHOSPHOGLUCOMUTASE"/>
    <property type="match status" value="1"/>
</dbReference>
<reference evidence="16" key="1">
    <citation type="journal article" date="2024" name="Int. J. Syst. Evol. Microbiol.">
        <title>Methylomarinovum tepidoasis sp. nov., a moderately thermophilic methanotroph of the family Methylothermaceae isolated from a deep-sea hydrothermal field.</title>
        <authorList>
            <person name="Hirayama H."/>
            <person name="Takaki Y."/>
            <person name="Abe M."/>
            <person name="Miyazaki M."/>
            <person name="Uematsu K."/>
            <person name="Matsui Y."/>
            <person name="Takai K."/>
        </authorList>
    </citation>
    <scope>NUCLEOTIDE SEQUENCE [LARGE SCALE GENOMIC DNA]</scope>
    <source>
        <strain evidence="16">IT-9</strain>
    </source>
</reference>
<feature type="transmembrane region" description="Helical" evidence="11">
    <location>
        <begin position="226"/>
        <end position="247"/>
    </location>
</feature>
<dbReference type="GO" id="GO:0005975">
    <property type="term" value="P:carbohydrate metabolic process"/>
    <property type="evidence" value="ECO:0007669"/>
    <property type="project" value="InterPro"/>
</dbReference>
<evidence type="ECO:0000259" key="14">
    <source>
        <dbReference type="Pfam" id="PF02880"/>
    </source>
</evidence>